<organism evidence="1 2">
    <name type="scientific">Nostoc paludosum FACHB-159</name>
    <dbReference type="NCBI Taxonomy" id="2692908"/>
    <lineage>
        <taxon>Bacteria</taxon>
        <taxon>Bacillati</taxon>
        <taxon>Cyanobacteriota</taxon>
        <taxon>Cyanophyceae</taxon>
        <taxon>Nostocales</taxon>
        <taxon>Nostocaceae</taxon>
        <taxon>Nostoc</taxon>
    </lineage>
</organism>
<reference evidence="1 2" key="1">
    <citation type="journal article" date="2020" name="ISME J.">
        <title>Comparative genomics reveals insights into cyanobacterial evolution and habitat adaptation.</title>
        <authorList>
            <person name="Chen M.Y."/>
            <person name="Teng W.K."/>
            <person name="Zhao L."/>
            <person name="Hu C.X."/>
            <person name="Zhou Y.K."/>
            <person name="Han B.P."/>
            <person name="Song L.R."/>
            <person name="Shu W.S."/>
        </authorList>
    </citation>
    <scope>NUCLEOTIDE SEQUENCE [LARGE SCALE GENOMIC DNA]</scope>
    <source>
        <strain evidence="1 2">FACHB-159</strain>
    </source>
</reference>
<keyword evidence="2" id="KW-1185">Reference proteome</keyword>
<evidence type="ECO:0000313" key="1">
    <source>
        <dbReference type="EMBL" id="MBD2736704.1"/>
    </source>
</evidence>
<protein>
    <submittedName>
        <fullName evidence="1">Uncharacterized protein</fullName>
    </submittedName>
</protein>
<gene>
    <name evidence="1" type="ORF">H6H03_22905</name>
</gene>
<dbReference type="EMBL" id="JACJTU010000023">
    <property type="protein sequence ID" value="MBD2736704.1"/>
    <property type="molecule type" value="Genomic_DNA"/>
</dbReference>
<dbReference type="Proteomes" id="UP000637383">
    <property type="component" value="Unassembled WGS sequence"/>
</dbReference>
<accession>A0ABR8KDA1</accession>
<evidence type="ECO:0000313" key="2">
    <source>
        <dbReference type="Proteomes" id="UP000637383"/>
    </source>
</evidence>
<proteinExistence type="predicted"/>
<name>A0ABR8KDA1_9NOSO</name>
<comment type="caution">
    <text evidence="1">The sequence shown here is derived from an EMBL/GenBank/DDBJ whole genome shotgun (WGS) entry which is preliminary data.</text>
</comment>
<sequence length="90" mass="10115">MRLFDKNSGWGIGDLFIFFKCSLMEFKHSFNEVQKLNPHAQCPIPNTSLREAAPTASPFSTRGCANDYAQDKLSTSAQCPMPDFHVKCQN</sequence>